<reference evidence="1" key="2">
    <citation type="journal article" date="2021" name="PeerJ">
        <title>Extensive microbial diversity within the chicken gut microbiome revealed by metagenomics and culture.</title>
        <authorList>
            <person name="Gilroy R."/>
            <person name="Ravi A."/>
            <person name="Getino M."/>
            <person name="Pursley I."/>
            <person name="Horton D.L."/>
            <person name="Alikhan N.F."/>
            <person name="Baker D."/>
            <person name="Gharbi K."/>
            <person name="Hall N."/>
            <person name="Watson M."/>
            <person name="Adriaenssens E.M."/>
            <person name="Foster-Nyarko E."/>
            <person name="Jarju S."/>
            <person name="Secka A."/>
            <person name="Antonio M."/>
            <person name="Oren A."/>
            <person name="Chaudhuri R.R."/>
            <person name="La Ragione R."/>
            <person name="Hildebrand F."/>
            <person name="Pallen M.J."/>
        </authorList>
    </citation>
    <scope>NUCLEOTIDE SEQUENCE</scope>
    <source>
        <strain evidence="1">4920</strain>
    </source>
</reference>
<gene>
    <name evidence="1" type="ORF">IAC74_02465</name>
</gene>
<dbReference type="Pfam" id="PF12672">
    <property type="entry name" value="DUF3793"/>
    <property type="match status" value="1"/>
</dbReference>
<sequence length="187" mass="21058">MKEGRAVEKYLIAHCAPTLASLKTASLFCFAVSREELSRQLAEWNAQLQEKGIFLTALRFCGGRALVYVCRRSHLCADLRRPGVARFLAAYGYTSAAPEYALAHLRQRIQEGEGFPHEIGIFLGYPLGDVIGFIRNGGKNCKCSGCWKVYGNVCEAQRRFAQFQKCREIYARRYHEGKTVRQLTVAA</sequence>
<proteinExistence type="predicted"/>
<name>A0A9D1SZV7_9FIRM</name>
<accession>A0A9D1SZV7</accession>
<protein>
    <submittedName>
        <fullName evidence="1">DUF3793 family protein</fullName>
    </submittedName>
</protein>
<evidence type="ECO:0000313" key="1">
    <source>
        <dbReference type="EMBL" id="HIV02412.1"/>
    </source>
</evidence>
<reference evidence="1" key="1">
    <citation type="submission" date="2020-10" db="EMBL/GenBank/DDBJ databases">
        <authorList>
            <person name="Gilroy R."/>
        </authorList>
    </citation>
    <scope>NUCLEOTIDE SEQUENCE</scope>
    <source>
        <strain evidence="1">4920</strain>
    </source>
</reference>
<dbReference type="EMBL" id="DVOF01000071">
    <property type="protein sequence ID" value="HIV02412.1"/>
    <property type="molecule type" value="Genomic_DNA"/>
</dbReference>
<evidence type="ECO:0000313" key="2">
    <source>
        <dbReference type="Proteomes" id="UP000886743"/>
    </source>
</evidence>
<comment type="caution">
    <text evidence="1">The sequence shown here is derived from an EMBL/GenBank/DDBJ whole genome shotgun (WGS) entry which is preliminary data.</text>
</comment>
<dbReference type="InterPro" id="IPR024523">
    <property type="entry name" value="DUF3793"/>
</dbReference>
<dbReference type="AlphaFoldDB" id="A0A9D1SZV7"/>
<dbReference type="Proteomes" id="UP000886743">
    <property type="component" value="Unassembled WGS sequence"/>
</dbReference>
<organism evidence="1 2">
    <name type="scientific">Candidatus Aphodoplasma excrementigallinarum</name>
    <dbReference type="NCBI Taxonomy" id="2840673"/>
    <lineage>
        <taxon>Bacteria</taxon>
        <taxon>Bacillati</taxon>
        <taxon>Bacillota</taxon>
        <taxon>Clostridia</taxon>
        <taxon>Eubacteriales</taxon>
        <taxon>Candidatus Aphodoplasma</taxon>
    </lineage>
</organism>